<dbReference type="Proteomes" id="UP001652625">
    <property type="component" value="Chromosome 07"/>
</dbReference>
<evidence type="ECO:0000313" key="2">
    <source>
        <dbReference type="Proteomes" id="UP001652625"/>
    </source>
</evidence>
<dbReference type="Pfam" id="PF17906">
    <property type="entry name" value="HTH_48"/>
    <property type="match status" value="1"/>
</dbReference>
<feature type="domain" description="Mos1 transposase HTH" evidence="1">
    <location>
        <begin position="8"/>
        <end position="52"/>
    </location>
</feature>
<gene>
    <name evidence="3" type="primary">LOC136082675</name>
</gene>
<dbReference type="GeneID" id="136082675"/>
<evidence type="ECO:0000313" key="3">
    <source>
        <dbReference type="RefSeq" id="XP_065658164.1"/>
    </source>
</evidence>
<dbReference type="InterPro" id="IPR041426">
    <property type="entry name" value="Mos1_HTH"/>
</dbReference>
<dbReference type="InterPro" id="IPR052709">
    <property type="entry name" value="Transposase-MT_Hybrid"/>
</dbReference>
<keyword evidence="2" id="KW-1185">Reference proteome</keyword>
<dbReference type="InterPro" id="IPR001888">
    <property type="entry name" value="Transposase_1"/>
</dbReference>
<evidence type="ECO:0000259" key="1">
    <source>
        <dbReference type="Pfam" id="PF17906"/>
    </source>
</evidence>
<accession>A0ABM4C955</accession>
<dbReference type="Pfam" id="PF01359">
    <property type="entry name" value="Transposase_1"/>
    <property type="match status" value="1"/>
</dbReference>
<proteinExistence type="predicted"/>
<reference evidence="3" key="1">
    <citation type="submission" date="2025-08" db="UniProtKB">
        <authorList>
            <consortium name="RefSeq"/>
        </authorList>
    </citation>
    <scope>IDENTIFICATION</scope>
</reference>
<protein>
    <submittedName>
        <fullName evidence="3">Histone-lysine N-methyltransferase SETMAR-like</fullName>
    </submittedName>
</protein>
<sequence>MNFDTEGIRKLIYYGWKRGLDTSDINKEINKTLGNGVVSLRTCANWVLKFRESFYDVKDDKRTGRPSLELDQKIDVILQENRHATTRFIAEHLRVSHTAVRKNLLQMDKRYLRNIWVPNELTESAKAKRVEICSQLLEMYEKNNFLPRLVTVDEVWIYWENIGTHTHRSWVGAGDDPVTEVRQTLTTKKHLATVFWDSKGIILIDVHLLQSPPR</sequence>
<dbReference type="InterPro" id="IPR036397">
    <property type="entry name" value="RNaseH_sf"/>
</dbReference>
<dbReference type="PANTHER" id="PTHR46060">
    <property type="entry name" value="MARINER MOS1 TRANSPOSASE-LIKE PROTEIN"/>
    <property type="match status" value="1"/>
</dbReference>
<dbReference type="RefSeq" id="XP_065658164.1">
    <property type="nucleotide sequence ID" value="XM_065802092.1"/>
</dbReference>
<organism evidence="2 3">
    <name type="scientific">Hydra vulgaris</name>
    <name type="common">Hydra</name>
    <name type="synonym">Hydra attenuata</name>
    <dbReference type="NCBI Taxonomy" id="6087"/>
    <lineage>
        <taxon>Eukaryota</taxon>
        <taxon>Metazoa</taxon>
        <taxon>Cnidaria</taxon>
        <taxon>Hydrozoa</taxon>
        <taxon>Hydroidolina</taxon>
        <taxon>Anthoathecata</taxon>
        <taxon>Aplanulata</taxon>
        <taxon>Hydridae</taxon>
        <taxon>Hydra</taxon>
    </lineage>
</organism>
<dbReference type="PANTHER" id="PTHR46060:SF2">
    <property type="entry name" value="HISTONE-LYSINE N-METHYLTRANSFERASE SETMAR"/>
    <property type="match status" value="1"/>
</dbReference>
<name>A0ABM4C955_HYDVU</name>
<dbReference type="Gene3D" id="3.30.420.10">
    <property type="entry name" value="Ribonuclease H-like superfamily/Ribonuclease H"/>
    <property type="match status" value="1"/>
</dbReference>